<dbReference type="Proteomes" id="UP000650833">
    <property type="component" value="Unassembled WGS sequence"/>
</dbReference>
<organism evidence="1 2">
    <name type="scientific">Mucor plumbeus</name>
    <dbReference type="NCBI Taxonomy" id="97098"/>
    <lineage>
        <taxon>Eukaryota</taxon>
        <taxon>Fungi</taxon>
        <taxon>Fungi incertae sedis</taxon>
        <taxon>Mucoromycota</taxon>
        <taxon>Mucoromycotina</taxon>
        <taxon>Mucoromycetes</taxon>
        <taxon>Mucorales</taxon>
        <taxon>Mucorineae</taxon>
        <taxon>Mucoraceae</taxon>
        <taxon>Mucor</taxon>
    </lineage>
</organism>
<dbReference type="AlphaFoldDB" id="A0A8H7QDP4"/>
<dbReference type="OrthoDB" id="10039049at2759"/>
<name>A0A8H7QDP4_9FUNG</name>
<protein>
    <submittedName>
        <fullName evidence="1">Uncharacterized protein</fullName>
    </submittedName>
</protein>
<evidence type="ECO:0000313" key="2">
    <source>
        <dbReference type="Proteomes" id="UP000650833"/>
    </source>
</evidence>
<accession>A0A8H7QDP4</accession>
<keyword evidence="2" id="KW-1185">Reference proteome</keyword>
<dbReference type="EMBL" id="JAEPRC010001131">
    <property type="protein sequence ID" value="KAG2189900.1"/>
    <property type="molecule type" value="Genomic_DNA"/>
</dbReference>
<evidence type="ECO:0000313" key="1">
    <source>
        <dbReference type="EMBL" id="KAG2189900.1"/>
    </source>
</evidence>
<comment type="caution">
    <text evidence="1">The sequence shown here is derived from an EMBL/GenBank/DDBJ whole genome shotgun (WGS) entry which is preliminary data.</text>
</comment>
<sequence>MMMKTHSYTALNGDLSVKLRRLRQLNAELPKSIASGSTDTEKIEHMELDITFLERELVHGNTRYPYNIIVANFLDIYLCLV</sequence>
<gene>
    <name evidence="1" type="ORF">INT46_008220</name>
</gene>
<reference evidence="1" key="1">
    <citation type="submission" date="2020-12" db="EMBL/GenBank/DDBJ databases">
        <title>Metabolic potential, ecology and presence of endohyphal bacteria is reflected in genomic diversity of Mucoromycotina.</title>
        <authorList>
            <person name="Muszewska A."/>
            <person name="Okrasinska A."/>
            <person name="Steczkiewicz K."/>
            <person name="Drgas O."/>
            <person name="Orlowska M."/>
            <person name="Perlinska-Lenart U."/>
            <person name="Aleksandrzak-Piekarczyk T."/>
            <person name="Szatraj K."/>
            <person name="Zielenkiewicz U."/>
            <person name="Pilsyk S."/>
            <person name="Malc E."/>
            <person name="Mieczkowski P."/>
            <person name="Kruszewska J.S."/>
            <person name="Biernat P."/>
            <person name="Pawlowska J."/>
        </authorList>
    </citation>
    <scope>NUCLEOTIDE SEQUENCE</scope>
    <source>
        <strain evidence="1">CBS 226.32</strain>
    </source>
</reference>
<proteinExistence type="predicted"/>